<proteinExistence type="predicted"/>
<dbReference type="EMBL" id="FOSJ01000034">
    <property type="protein sequence ID" value="SFK43584.1"/>
    <property type="molecule type" value="Genomic_DNA"/>
</dbReference>
<dbReference type="Pfam" id="PF08282">
    <property type="entry name" value="Hydrolase_3"/>
    <property type="match status" value="1"/>
</dbReference>
<evidence type="ECO:0000313" key="2">
    <source>
        <dbReference type="Proteomes" id="UP000199589"/>
    </source>
</evidence>
<dbReference type="PROSITE" id="PS01228">
    <property type="entry name" value="COF_1"/>
    <property type="match status" value="1"/>
</dbReference>
<organism evidence="1 2">
    <name type="scientific">Marinilactibacillus piezotolerans</name>
    <dbReference type="NCBI Taxonomy" id="258723"/>
    <lineage>
        <taxon>Bacteria</taxon>
        <taxon>Bacillati</taxon>
        <taxon>Bacillota</taxon>
        <taxon>Bacilli</taxon>
        <taxon>Lactobacillales</taxon>
        <taxon>Carnobacteriaceae</taxon>
        <taxon>Marinilactibacillus</taxon>
    </lineage>
</organism>
<dbReference type="Gene3D" id="3.30.1240.10">
    <property type="match status" value="1"/>
</dbReference>
<protein>
    <recommendedName>
        <fullName evidence="3">Cof subfamily of IIB subfamily of haloacid dehalogenase superfamily/HAD-superfamily hydrolase, subfamily IIB</fullName>
    </recommendedName>
</protein>
<dbReference type="GO" id="GO:0005829">
    <property type="term" value="C:cytosol"/>
    <property type="evidence" value="ECO:0007669"/>
    <property type="project" value="TreeGrafter"/>
</dbReference>
<dbReference type="PANTHER" id="PTHR10000:SF25">
    <property type="entry name" value="PHOSPHATASE YKRA-RELATED"/>
    <property type="match status" value="1"/>
</dbReference>
<dbReference type="OrthoDB" id="9810101at2"/>
<dbReference type="Gene3D" id="3.40.50.1000">
    <property type="entry name" value="HAD superfamily/HAD-like"/>
    <property type="match status" value="1"/>
</dbReference>
<dbReference type="InterPro" id="IPR000150">
    <property type="entry name" value="Cof"/>
</dbReference>
<dbReference type="SUPFAM" id="SSF56784">
    <property type="entry name" value="HAD-like"/>
    <property type="match status" value="1"/>
</dbReference>
<name>A0A1I3ZHJ7_9LACT</name>
<dbReference type="RefSeq" id="WP_091898075.1">
    <property type="nucleotide sequence ID" value="NZ_FOSJ01000034.1"/>
</dbReference>
<dbReference type="InterPro" id="IPR006379">
    <property type="entry name" value="HAD-SF_hydro_IIB"/>
</dbReference>
<keyword evidence="2" id="KW-1185">Reference proteome</keyword>
<accession>A0A1I3ZHJ7</accession>
<dbReference type="InterPro" id="IPR036412">
    <property type="entry name" value="HAD-like_sf"/>
</dbReference>
<dbReference type="GO" id="GO:0000287">
    <property type="term" value="F:magnesium ion binding"/>
    <property type="evidence" value="ECO:0007669"/>
    <property type="project" value="TreeGrafter"/>
</dbReference>
<dbReference type="SFLD" id="SFLDG01144">
    <property type="entry name" value="C2.B.4:_PGP_Like"/>
    <property type="match status" value="1"/>
</dbReference>
<gene>
    <name evidence="1" type="ORF">SAMN04488569_10343</name>
</gene>
<dbReference type="SFLD" id="SFLDG01140">
    <property type="entry name" value="C2.B:_Phosphomannomutase_and_P"/>
    <property type="match status" value="1"/>
</dbReference>
<dbReference type="InterPro" id="IPR023214">
    <property type="entry name" value="HAD_sf"/>
</dbReference>
<dbReference type="NCBIfam" id="TIGR00099">
    <property type="entry name" value="Cof-subfamily"/>
    <property type="match status" value="1"/>
</dbReference>
<evidence type="ECO:0008006" key="3">
    <source>
        <dbReference type="Google" id="ProtNLM"/>
    </source>
</evidence>
<sequence length="275" mass="30999">MKKVVFFDIDGTLVSRQNYIPESAKRAIKELKKQDILPVISTGRATVLLEEVRNELEIDSYIAMNGQYIVLEGEPIYTNPISEDLLVRLMEQAAEDRKGIVLCGTEDIFSNSIISLVQRSSMLKVLKSIGKIVPNKIQMSLFSRLIRKPPKPEDYKGKDICQVILEVREREESVYRENFKELHFARSNDYTVDVISSGVSKATGIEIMVKELGVELKNTYAFGDSLNDLEMIQYVGTGVSMGNGWDELKKVADMITEDVSEDGIEKGLKKLNLIP</sequence>
<dbReference type="PANTHER" id="PTHR10000">
    <property type="entry name" value="PHOSPHOSERINE PHOSPHATASE"/>
    <property type="match status" value="1"/>
</dbReference>
<dbReference type="STRING" id="258723.GCA_900169305_01171"/>
<dbReference type="NCBIfam" id="TIGR01484">
    <property type="entry name" value="HAD-SF-IIB"/>
    <property type="match status" value="1"/>
</dbReference>
<dbReference type="SFLD" id="SFLDS00003">
    <property type="entry name" value="Haloacid_Dehalogenase"/>
    <property type="match status" value="1"/>
</dbReference>
<reference evidence="2" key="1">
    <citation type="submission" date="2016-10" db="EMBL/GenBank/DDBJ databases">
        <authorList>
            <person name="Varghese N."/>
            <person name="Submissions S."/>
        </authorList>
    </citation>
    <scope>NUCLEOTIDE SEQUENCE [LARGE SCALE GENOMIC DNA]</scope>
    <source>
        <strain evidence="2">DSM 16108</strain>
    </source>
</reference>
<dbReference type="GO" id="GO:0016791">
    <property type="term" value="F:phosphatase activity"/>
    <property type="evidence" value="ECO:0007669"/>
    <property type="project" value="UniProtKB-ARBA"/>
</dbReference>
<evidence type="ECO:0000313" key="1">
    <source>
        <dbReference type="EMBL" id="SFK43584.1"/>
    </source>
</evidence>
<dbReference type="Proteomes" id="UP000199589">
    <property type="component" value="Unassembled WGS sequence"/>
</dbReference>
<dbReference type="CDD" id="cd07517">
    <property type="entry name" value="HAD_HPP"/>
    <property type="match status" value="1"/>
</dbReference>
<dbReference type="AlphaFoldDB" id="A0A1I3ZHJ7"/>
<dbReference type="PROSITE" id="PS01229">
    <property type="entry name" value="COF_2"/>
    <property type="match status" value="1"/>
</dbReference>